<sequence>MYYGTKKQVKLKNRLEELFPTSNDRSDETKHYHISNLIRLDGNMATHEITSIDKNDARKTLDSTEYFINQISLCNDFTLK</sequence>
<dbReference type="AlphaFoldDB" id="A0A3N6SHK2"/>
<evidence type="ECO:0000313" key="1">
    <source>
        <dbReference type="EMBL" id="RQM37026.1"/>
    </source>
</evidence>
<keyword evidence="2" id="KW-1185">Reference proteome</keyword>
<protein>
    <submittedName>
        <fullName evidence="1">DUF4145 domain-containing protein</fullName>
    </submittedName>
</protein>
<accession>A0A3N6SHK2</accession>
<dbReference type="EMBL" id="RHHM01000015">
    <property type="protein sequence ID" value="RQM37026.1"/>
    <property type="molecule type" value="Genomic_DNA"/>
</dbReference>
<comment type="caution">
    <text evidence="1">The sequence shown here is derived from an EMBL/GenBank/DDBJ whole genome shotgun (WGS) entry which is preliminary data.</text>
</comment>
<organism evidence="1 2">
    <name type="scientific">Erwinia psidii</name>
    <dbReference type="NCBI Taxonomy" id="69224"/>
    <lineage>
        <taxon>Bacteria</taxon>
        <taxon>Pseudomonadati</taxon>
        <taxon>Pseudomonadota</taxon>
        <taxon>Gammaproteobacteria</taxon>
        <taxon>Enterobacterales</taxon>
        <taxon>Erwiniaceae</taxon>
        <taxon>Erwinia</taxon>
    </lineage>
</organism>
<name>A0A3N6SHK2_9GAMM</name>
<gene>
    <name evidence="1" type="ORF">EB241_17770</name>
</gene>
<dbReference type="Proteomes" id="UP000279457">
    <property type="component" value="Unassembled WGS sequence"/>
</dbReference>
<evidence type="ECO:0000313" key="2">
    <source>
        <dbReference type="Proteomes" id="UP000279457"/>
    </source>
</evidence>
<reference evidence="1 2" key="1">
    <citation type="submission" date="2018-10" db="EMBL/GenBank/DDBJ databases">
        <title>Draft genome sequence for the type isolate of Erwinia psidii, agent causal of bacterial blight in guava (Psidium guajava) and wilt and die-back of Eucalyptus spp.</title>
        <authorList>
            <person name="Hermenegildo P.S."/>
            <person name="Santos S.A."/>
            <person name="Guimaraes L.M.S."/>
            <person name="Vidigal P.M.P."/>
            <person name="Pereira I.C."/>
            <person name="Badel J.L."/>
            <person name="Alfenas-Zerbini P."/>
            <person name="Ferreira M.A.S.V."/>
            <person name="Alfenas A.C."/>
        </authorList>
    </citation>
    <scope>NUCLEOTIDE SEQUENCE [LARGE SCALE GENOMIC DNA]</scope>
    <source>
        <strain evidence="1 2">IBSBF 435</strain>
    </source>
</reference>
<proteinExistence type="predicted"/>